<keyword evidence="3" id="KW-0521">NADP</keyword>
<proteinExistence type="inferred from homology"/>
<dbReference type="Proteomes" id="UP000030693">
    <property type="component" value="Unassembled WGS sequence"/>
</dbReference>
<dbReference type="RefSeq" id="XP_009494454.1">
    <property type="nucleotide sequence ID" value="XM_009496179.1"/>
</dbReference>
<dbReference type="SMART" id="SM01003">
    <property type="entry name" value="AlaDh_PNT_N"/>
    <property type="match status" value="1"/>
</dbReference>
<dbReference type="GO" id="GO:0004753">
    <property type="term" value="F:saccharopine dehydrogenase activity"/>
    <property type="evidence" value="ECO:0007669"/>
    <property type="project" value="TreeGrafter"/>
</dbReference>
<dbReference type="FunFam" id="3.40.50.720:FF:000087">
    <property type="entry name" value="alpha-aminoadipic semialdehyde synthase, mitochondrial"/>
    <property type="match status" value="1"/>
</dbReference>
<dbReference type="Pfam" id="PF16653">
    <property type="entry name" value="Sacchrp_dh_C"/>
    <property type="match status" value="1"/>
</dbReference>
<keyword evidence="10" id="KW-1185">Reference proteome</keyword>
<dbReference type="SMART" id="SM01002">
    <property type="entry name" value="AlaDh_PNT_C"/>
    <property type="match status" value="1"/>
</dbReference>
<evidence type="ECO:0000256" key="5">
    <source>
        <dbReference type="ARBA" id="ARBA00023268"/>
    </source>
</evidence>
<dbReference type="InterPro" id="IPR005097">
    <property type="entry name" value="Sacchrp_dh_NADP-bd"/>
</dbReference>
<dbReference type="STRING" id="691883.A0A058ZBM3"/>
<dbReference type="GO" id="GO:0005737">
    <property type="term" value="C:cytoplasm"/>
    <property type="evidence" value="ECO:0007669"/>
    <property type="project" value="TreeGrafter"/>
</dbReference>
<dbReference type="UniPathway" id="UPA00868">
    <property type="reaction ID" value="UER00835"/>
</dbReference>
<dbReference type="eggNOG" id="KOG0172">
    <property type="taxonomic scope" value="Eukaryota"/>
</dbReference>
<evidence type="ECO:0000256" key="1">
    <source>
        <dbReference type="ARBA" id="ARBA00004682"/>
    </source>
</evidence>
<dbReference type="SUPFAM" id="SSF52283">
    <property type="entry name" value="Formate/glycerate dehydrogenase catalytic domain-like"/>
    <property type="match status" value="1"/>
</dbReference>
<evidence type="ECO:0000259" key="7">
    <source>
        <dbReference type="SMART" id="SM01002"/>
    </source>
</evidence>
<keyword evidence="5" id="KW-0511">Multifunctional enzyme</keyword>
<dbReference type="SUPFAM" id="SSF55347">
    <property type="entry name" value="Glyceraldehyde-3-phosphate dehydrogenase-like, C-terminal domain"/>
    <property type="match status" value="1"/>
</dbReference>
<sequence>MFAAARLSRSLFGQSVGLRHFTTTSVLSSAAAARNIIGLRREDKNKWERRVPLTPRDVKTLVKDHGLEIQVESSTNRVYHDHEYAAAGATIVNDMNNADVILAVKEIPVEKLLPNKSYMFFSHTHKGQRHNMPSLKAVLDKKIRLMDYELLTDENNKRLVRFGTFAGYGGMIDFLHGFGKRLLALGYGSPFLNVSMTYGYPDYRTACDQLTNVVGPQITRGGLPRHFSPFLFVFTGDGYVAQGAIDVFEKLPHKWIAPDEVATFQNAPDFDPNVLYGVKIKAKDYAEHKDRPGFFDPVDYKTNPHNYVSHFHTKFAPHATAIINCIYWDDKFPRLLTNEQTNALYAQVDEKGEPTGTRLLGVSDISCDVAGSLEFMNHVSTIDDPFYLVDPATGNIEFSLDGPRNRVLIQSIDNLPTELPTEASDHFSEALYDFVRELGTKDLSDSASLSDPLRKAIIAESGDLVGPHKHLMPIIEKYGGGAAVGSGTATSGATSQPKRVLILGSGMVSGPAIEYLSRDKSIAITVAGVDGAEASRAAAPFPGVRPVELNATNPDALRRAVADSDIVVSLLPATQHPTVAGACLDTNRHLVTASYVSPAMRELHSAAESRGLVFLNELGLDPGIDHMTAMQMIDNVRDAGGVVRGFSSLCGGLPAPEDSGNALGYKLSWSPRGFLTAGLNPARWLENGAIREIPSGQLFANVRSCSHILPGFALECLPNRDSLAYRDVYGLNGPEVETVFRGTLRFTGFSAVMRVLNDLGLFNPAEADFLAPGASPISWDDLVARLGGEAEINRLAAGAEAGELTRRVLEAMKELGISGPGTVAQRGTVLDATCAAFEKSLAYAPGERDLVVMHHDLLYNDRDNQPMKATATMVAYGQPNGPTAMATTVGLPVAIAARQMATGTYAGAPGVAIPIAREVYNPILEELAKEGISMRERVRSL</sequence>
<dbReference type="InterPro" id="IPR032095">
    <property type="entry name" value="Sacchrp_dh-like_C"/>
</dbReference>
<organism evidence="9">
    <name type="scientific">Fonticula alba</name>
    <name type="common">Slime mold</name>
    <dbReference type="NCBI Taxonomy" id="691883"/>
    <lineage>
        <taxon>Eukaryota</taxon>
        <taxon>Rotosphaerida</taxon>
        <taxon>Fonticulaceae</taxon>
        <taxon>Fonticula</taxon>
    </lineage>
</organism>
<dbReference type="PANTHER" id="PTHR11133">
    <property type="entry name" value="SACCHAROPINE DEHYDROGENASE"/>
    <property type="match status" value="1"/>
</dbReference>
<dbReference type="OrthoDB" id="10059875at2759"/>
<dbReference type="Gene3D" id="1.10.1870.10">
    <property type="entry name" value="Domain 3, Saccharopine reductase"/>
    <property type="match status" value="1"/>
</dbReference>
<dbReference type="GeneID" id="20527001"/>
<dbReference type="PANTHER" id="PTHR11133:SF22">
    <property type="entry name" value="ALPHA-AMINOADIPIC SEMIALDEHYDE SYNTHASE, MITOCHONDRIAL"/>
    <property type="match status" value="1"/>
</dbReference>
<dbReference type="SUPFAM" id="SSF51735">
    <property type="entry name" value="NAD(P)-binding Rossmann-fold domains"/>
    <property type="match status" value="1"/>
</dbReference>
<evidence type="ECO:0000256" key="4">
    <source>
        <dbReference type="ARBA" id="ARBA00023002"/>
    </source>
</evidence>
<dbReference type="CDD" id="cd12189">
    <property type="entry name" value="LKR_SDH_like"/>
    <property type="match status" value="1"/>
</dbReference>
<dbReference type="Pfam" id="PF03435">
    <property type="entry name" value="Sacchrp_dh_NADP"/>
    <property type="match status" value="1"/>
</dbReference>
<dbReference type="FunFam" id="3.40.50.720:FF:000072">
    <property type="entry name" value="Saccharopine dehydrogenase [NADP(+), L-glutamate-forming]"/>
    <property type="match status" value="1"/>
</dbReference>
<evidence type="ECO:0000313" key="9">
    <source>
        <dbReference type="EMBL" id="KCV71331.1"/>
    </source>
</evidence>
<evidence type="ECO:0000256" key="3">
    <source>
        <dbReference type="ARBA" id="ARBA00022857"/>
    </source>
</evidence>
<feature type="domain" description="Alanine dehydrogenase/pyridine nucleotide transhydrogenase NAD(H)-binding" evidence="7">
    <location>
        <begin position="216"/>
        <end position="411"/>
    </location>
</feature>
<dbReference type="GO" id="GO:0033512">
    <property type="term" value="P:L-lysine catabolic process to acetyl-CoA via saccharopine"/>
    <property type="evidence" value="ECO:0007669"/>
    <property type="project" value="UniProtKB-UniPathway"/>
</dbReference>
<evidence type="ECO:0000256" key="2">
    <source>
        <dbReference type="ARBA" id="ARBA00004720"/>
    </source>
</evidence>
<dbReference type="InterPro" id="IPR051168">
    <property type="entry name" value="AASS"/>
</dbReference>
<dbReference type="GO" id="GO:0019878">
    <property type="term" value="P:lysine biosynthetic process via aminoadipic acid"/>
    <property type="evidence" value="ECO:0007669"/>
    <property type="project" value="TreeGrafter"/>
</dbReference>
<gene>
    <name evidence="9" type="ORF">H696_02276</name>
</gene>
<dbReference type="FunFam" id="3.30.360.10:FF:000008">
    <property type="entry name" value="Alpha-aminoadipic semialdehyde synthase, mitochondrial"/>
    <property type="match status" value="1"/>
</dbReference>
<dbReference type="InterPro" id="IPR007886">
    <property type="entry name" value="AlaDH/PNT_N"/>
</dbReference>
<accession>A0A058ZBM3</accession>
<evidence type="ECO:0000256" key="6">
    <source>
        <dbReference type="ARBA" id="ARBA00025744"/>
    </source>
</evidence>
<comment type="pathway">
    <text evidence="2">Amino-acid degradation; L-lysine degradation via saccharopine pathway; glutaryl-CoA from L-lysine: step 2/6.</text>
</comment>
<dbReference type="InterPro" id="IPR007698">
    <property type="entry name" value="AlaDH/PNT_NAD(H)-bd"/>
</dbReference>
<evidence type="ECO:0000313" key="10">
    <source>
        <dbReference type="Proteomes" id="UP000030693"/>
    </source>
</evidence>
<dbReference type="OMA" id="TPHVHDI"/>
<evidence type="ECO:0000259" key="8">
    <source>
        <dbReference type="SMART" id="SM01003"/>
    </source>
</evidence>
<dbReference type="InterPro" id="IPR036291">
    <property type="entry name" value="NAD(P)-bd_dom_sf"/>
</dbReference>
<feature type="domain" description="Alanine dehydrogenase/pyridine nucleotide transhydrogenase N-terminal" evidence="8">
    <location>
        <begin position="38"/>
        <end position="169"/>
    </location>
</feature>
<name>A0A058ZBM3_FONAL</name>
<comment type="similarity">
    <text evidence="6">In the C-terminal section; belongs to the saccharopine dehydrogenase family.</text>
</comment>
<reference evidence="9" key="1">
    <citation type="submission" date="2013-04" db="EMBL/GenBank/DDBJ databases">
        <title>The Genome Sequence of Fonticula alba ATCC 38817.</title>
        <authorList>
            <consortium name="The Broad Institute Genomics Platform"/>
            <person name="Russ C."/>
            <person name="Cuomo C."/>
            <person name="Burger G."/>
            <person name="Gray M.W."/>
            <person name="Holland P.W.H."/>
            <person name="King N."/>
            <person name="Lang F.B.F."/>
            <person name="Roger A.J."/>
            <person name="Ruiz-Trillo I."/>
            <person name="Brown M."/>
            <person name="Walker B."/>
            <person name="Young S."/>
            <person name="Zeng Q."/>
            <person name="Gargeya S."/>
            <person name="Fitzgerald M."/>
            <person name="Haas B."/>
            <person name="Abouelleil A."/>
            <person name="Allen A.W."/>
            <person name="Alvarado L."/>
            <person name="Arachchi H.M."/>
            <person name="Berlin A.M."/>
            <person name="Chapman S.B."/>
            <person name="Gainer-Dewar J."/>
            <person name="Goldberg J."/>
            <person name="Griggs A."/>
            <person name="Gujja S."/>
            <person name="Hansen M."/>
            <person name="Howarth C."/>
            <person name="Imamovic A."/>
            <person name="Ireland A."/>
            <person name="Larimer J."/>
            <person name="McCowan C."/>
            <person name="Murphy C."/>
            <person name="Pearson M."/>
            <person name="Poon T.W."/>
            <person name="Priest M."/>
            <person name="Roberts A."/>
            <person name="Saif S."/>
            <person name="Shea T."/>
            <person name="Sisk P."/>
            <person name="Sykes S."/>
            <person name="Wortman J."/>
            <person name="Nusbaum C."/>
            <person name="Birren B."/>
        </authorList>
    </citation>
    <scope>NUCLEOTIDE SEQUENCE [LARGE SCALE GENOMIC DNA]</scope>
    <source>
        <strain evidence="9">ATCC 38817</strain>
    </source>
</reference>
<protein>
    <submittedName>
        <fullName evidence="9">Uncharacterized protein</fullName>
    </submittedName>
</protein>
<dbReference type="Gene3D" id="3.30.360.10">
    <property type="entry name" value="Dihydrodipicolinate Reductase, domain 2"/>
    <property type="match status" value="1"/>
</dbReference>
<dbReference type="AlphaFoldDB" id="A0A058ZBM3"/>
<dbReference type="EMBL" id="KB932203">
    <property type="protein sequence ID" value="KCV71331.1"/>
    <property type="molecule type" value="Genomic_DNA"/>
</dbReference>
<comment type="pathway">
    <text evidence="1">Amino-acid degradation; L-lysine degradation via saccharopine pathway; glutaryl-CoA from L-lysine: step 1/6.</text>
</comment>
<keyword evidence="4" id="KW-0560">Oxidoreductase</keyword>
<dbReference type="Gene3D" id="3.40.50.720">
    <property type="entry name" value="NAD(P)-binding Rossmann-like Domain"/>
    <property type="match status" value="3"/>
</dbReference>
<dbReference type="Pfam" id="PF05222">
    <property type="entry name" value="AlaDh_PNT_N"/>
    <property type="match status" value="1"/>
</dbReference>